<dbReference type="Gene3D" id="1.50.10.20">
    <property type="match status" value="1"/>
</dbReference>
<dbReference type="Gene3D" id="2.60.40.690">
    <property type="entry name" value="Alpha-macroglobulin, receptor-binding domain"/>
    <property type="match status" value="1"/>
</dbReference>
<organism evidence="5 6">
    <name type="scientific">Elysia chlorotica</name>
    <name type="common">Eastern emerald elysia</name>
    <name type="synonym">Sea slug</name>
    <dbReference type="NCBI Taxonomy" id="188477"/>
    <lineage>
        <taxon>Eukaryota</taxon>
        <taxon>Metazoa</taxon>
        <taxon>Spiralia</taxon>
        <taxon>Lophotrochozoa</taxon>
        <taxon>Mollusca</taxon>
        <taxon>Gastropoda</taxon>
        <taxon>Heterobranchia</taxon>
        <taxon>Euthyneura</taxon>
        <taxon>Panpulmonata</taxon>
        <taxon>Sacoglossa</taxon>
        <taxon>Placobranchoidea</taxon>
        <taxon>Plakobranchidae</taxon>
        <taxon>Elysia</taxon>
    </lineage>
</organism>
<keyword evidence="3" id="KW-1015">Disulfide bond</keyword>
<dbReference type="InterPro" id="IPR009048">
    <property type="entry name" value="A-macroglobulin_rcpt-bd"/>
</dbReference>
<dbReference type="InterPro" id="IPR019742">
    <property type="entry name" value="MacrogloblnA2_CS"/>
</dbReference>
<dbReference type="Proteomes" id="UP000271974">
    <property type="component" value="Unassembled WGS sequence"/>
</dbReference>
<evidence type="ECO:0000256" key="1">
    <source>
        <dbReference type="ARBA" id="ARBA00022729"/>
    </source>
</evidence>
<dbReference type="SMART" id="SM01419">
    <property type="entry name" value="Thiol-ester_cl"/>
    <property type="match status" value="1"/>
</dbReference>
<dbReference type="InterPro" id="IPR036595">
    <property type="entry name" value="A-macroglobulin_rcpt-bd_sf"/>
</dbReference>
<dbReference type="PANTHER" id="PTHR11412:SF136">
    <property type="entry name" value="CD109 ANTIGEN"/>
    <property type="match status" value="1"/>
</dbReference>
<dbReference type="AlphaFoldDB" id="A0A3S1BK68"/>
<evidence type="ECO:0000256" key="2">
    <source>
        <dbReference type="ARBA" id="ARBA00022966"/>
    </source>
</evidence>
<keyword evidence="1" id="KW-0732">Signal</keyword>
<dbReference type="InterPro" id="IPR008930">
    <property type="entry name" value="Terpenoid_cyclase/PrenylTrfase"/>
</dbReference>
<feature type="domain" description="Alpha-macroglobulin receptor-binding" evidence="4">
    <location>
        <begin position="423"/>
        <end position="511"/>
    </location>
</feature>
<gene>
    <name evidence="5" type="ORF">EGW08_002097</name>
</gene>
<comment type="caution">
    <text evidence="5">The sequence shown here is derived from an EMBL/GenBank/DDBJ whole genome shotgun (WGS) entry which is preliminary data.</text>
</comment>
<dbReference type="STRING" id="188477.A0A3S1BK68"/>
<proteinExistence type="predicted"/>
<evidence type="ECO:0000313" key="6">
    <source>
        <dbReference type="Proteomes" id="UP000271974"/>
    </source>
</evidence>
<evidence type="ECO:0000259" key="4">
    <source>
        <dbReference type="SMART" id="SM01361"/>
    </source>
</evidence>
<evidence type="ECO:0000313" key="5">
    <source>
        <dbReference type="EMBL" id="RUS90130.1"/>
    </source>
</evidence>
<dbReference type="SUPFAM" id="SSF49410">
    <property type="entry name" value="Alpha-macroglobulin receptor domain"/>
    <property type="match status" value="1"/>
</dbReference>
<reference evidence="5 6" key="1">
    <citation type="submission" date="2019-01" db="EMBL/GenBank/DDBJ databases">
        <title>A draft genome assembly of the solar-powered sea slug Elysia chlorotica.</title>
        <authorList>
            <person name="Cai H."/>
            <person name="Li Q."/>
            <person name="Fang X."/>
            <person name="Li J."/>
            <person name="Curtis N.E."/>
            <person name="Altenburger A."/>
            <person name="Shibata T."/>
            <person name="Feng M."/>
            <person name="Maeda T."/>
            <person name="Schwartz J.A."/>
            <person name="Shigenobu S."/>
            <person name="Lundholm N."/>
            <person name="Nishiyama T."/>
            <person name="Yang H."/>
            <person name="Hasebe M."/>
            <person name="Li S."/>
            <person name="Pierce S.K."/>
            <person name="Wang J."/>
        </authorList>
    </citation>
    <scope>NUCLEOTIDE SEQUENCE [LARGE SCALE GENOMIC DNA]</scope>
    <source>
        <strain evidence="5">EC2010</strain>
        <tissue evidence="5">Whole organism of an adult</tissue>
    </source>
</reference>
<dbReference type="InterPro" id="IPR011626">
    <property type="entry name" value="Alpha-macroglobulin_TED"/>
</dbReference>
<name>A0A3S1BK68_ELYCH</name>
<accession>A0A3S1BK68</accession>
<dbReference type="PROSITE" id="PS00477">
    <property type="entry name" value="ALPHA_2_MACROGLOBULIN"/>
    <property type="match status" value="1"/>
</dbReference>
<dbReference type="PANTHER" id="PTHR11412">
    <property type="entry name" value="MACROGLOBULIN / COMPLEMENT"/>
    <property type="match status" value="1"/>
</dbReference>
<dbReference type="SUPFAM" id="SSF48239">
    <property type="entry name" value="Terpenoid cyclases/Protein prenyltransferases"/>
    <property type="match status" value="1"/>
</dbReference>
<dbReference type="InterPro" id="IPR047565">
    <property type="entry name" value="Alpha-macroglob_thiol-ester_cl"/>
</dbReference>
<dbReference type="Pfam" id="PF07677">
    <property type="entry name" value="A2M_recep"/>
    <property type="match status" value="1"/>
</dbReference>
<keyword evidence="2" id="KW-0882">Thioester bond</keyword>
<protein>
    <recommendedName>
        <fullName evidence="4">Alpha-macroglobulin receptor-binding domain-containing protein</fullName>
    </recommendedName>
</protein>
<dbReference type="OrthoDB" id="6155847at2759"/>
<dbReference type="SMART" id="SM01361">
    <property type="entry name" value="A2M_recep"/>
    <property type="match status" value="1"/>
</dbReference>
<dbReference type="Pfam" id="PF07678">
    <property type="entry name" value="TED_complement"/>
    <property type="match status" value="1"/>
</dbReference>
<evidence type="ECO:0000256" key="3">
    <source>
        <dbReference type="ARBA" id="ARBA00023157"/>
    </source>
</evidence>
<dbReference type="EMBL" id="RQTK01000039">
    <property type="protein sequence ID" value="RUS90130.1"/>
    <property type="molecule type" value="Genomic_DNA"/>
</dbReference>
<sequence>MRKPYGCGEQNMLNFAPNIFLLEFYLQTGTLTDELKTTAVSYMLTGYQKENTYQHIDGGFSAFGPGSRPASTWLTSFVVKCYALAQQLYLQDGDLVAIDGDIMGRSLEFLSNRQKSDGSFHENGTVFHKEMQGASAEEGVSLTAYTLIAMYEAQQVFQQGNDSLSVNHLRKIEESMEKAVVYLTSKLNSLDDSYDICLTTYALYLVDAPSKDLAFTMMEKKAIVDGFMKYWERPRADTEERYSWSATTDSINIEMTAYALLVYSLRPDPTINGLPVLRWLTKNKGPNAGFYSTQDTVIGLQALSRVGAKLYTGEDIPMVVTAEYTDALATTRSVVFRLDKSNEMLLQVARIDFVNNNPQTLNIKVETLSGQQGPTNAVVETTLRYNILEKVKTTKYIMNFTLTQTKAGFVIDVNIRAPRGEKRSMSILAIELPPGYTPDLEGLGMNKYTSRVEVKEDNLYIYFDTDVIDSEGVRVRALFQGTSSGSLTKPKPRSIRVYDFYEPQYESSQTYTLRDVADDQFCNIATNVGVCAVLQNQVTVN</sequence>
<dbReference type="InterPro" id="IPR050473">
    <property type="entry name" value="A2M/Complement_sys"/>
</dbReference>
<dbReference type="GO" id="GO:0005615">
    <property type="term" value="C:extracellular space"/>
    <property type="evidence" value="ECO:0007669"/>
    <property type="project" value="InterPro"/>
</dbReference>
<keyword evidence="6" id="KW-1185">Reference proteome</keyword>